<dbReference type="SUPFAM" id="SSF55874">
    <property type="entry name" value="ATPase domain of HSP90 chaperone/DNA topoisomerase II/histidine kinase"/>
    <property type="match status" value="1"/>
</dbReference>
<keyword evidence="1" id="KW-0808">Transferase</keyword>
<dbReference type="InterPro" id="IPR036890">
    <property type="entry name" value="HATPase_C_sf"/>
</dbReference>
<dbReference type="KEGG" id="sawl:NGM29_12015"/>
<gene>
    <name evidence="3" type="ORF">NGM29_12015</name>
</gene>
<evidence type="ECO:0000259" key="2">
    <source>
        <dbReference type="SMART" id="SM00387"/>
    </source>
</evidence>
<keyword evidence="4" id="KW-1185">Reference proteome</keyword>
<evidence type="ECO:0000313" key="3">
    <source>
        <dbReference type="EMBL" id="UTF52514.1"/>
    </source>
</evidence>
<dbReference type="InterPro" id="IPR050267">
    <property type="entry name" value="Anti-sigma-factor_SerPK"/>
</dbReference>
<sequence>MVSEEGVLEIASESDIVTARTTIRNVVSNVGFGLTDTTRIVTAVSELARNIYLYAEVGTMRWRVRSEGSRRVVEIVFDDDGPGISDVDRALEEGYSTSSGMGHGLSGAQKMMDEFEIDTSAETGTTVTIRKYVPQVVANDG</sequence>
<dbReference type="GO" id="GO:0004674">
    <property type="term" value="F:protein serine/threonine kinase activity"/>
    <property type="evidence" value="ECO:0007669"/>
    <property type="project" value="UniProtKB-KW"/>
</dbReference>
<dbReference type="Gene3D" id="3.30.565.10">
    <property type="entry name" value="Histidine kinase-like ATPase, C-terminal domain"/>
    <property type="match status" value="1"/>
</dbReference>
<feature type="domain" description="Histidine kinase/HSP90-like ATPase" evidence="2">
    <location>
        <begin position="35"/>
        <end position="135"/>
    </location>
</feature>
<dbReference type="EMBL" id="CP100355">
    <property type="protein sequence ID" value="UTF52514.1"/>
    <property type="molecule type" value="Genomic_DNA"/>
</dbReference>
<protein>
    <submittedName>
        <fullName evidence="3">Anti-sigma regulatory factor</fullName>
    </submittedName>
</protein>
<dbReference type="PANTHER" id="PTHR35526">
    <property type="entry name" value="ANTI-SIGMA-F FACTOR RSBW-RELATED"/>
    <property type="match status" value="1"/>
</dbReference>
<dbReference type="InterPro" id="IPR003594">
    <property type="entry name" value="HATPase_dom"/>
</dbReference>
<dbReference type="RefSeq" id="WP_254156470.1">
    <property type="nucleotide sequence ID" value="NZ_CP100355.1"/>
</dbReference>
<organism evidence="3 4">
    <name type="scientific">Natronosalvus rutilus</name>
    <dbReference type="NCBI Taxonomy" id="2953753"/>
    <lineage>
        <taxon>Archaea</taxon>
        <taxon>Methanobacteriati</taxon>
        <taxon>Methanobacteriota</taxon>
        <taxon>Stenosarchaea group</taxon>
        <taxon>Halobacteria</taxon>
        <taxon>Halobacteriales</taxon>
        <taxon>Natrialbaceae</taxon>
        <taxon>Natronosalvus</taxon>
    </lineage>
</organism>
<dbReference type="Pfam" id="PF13581">
    <property type="entry name" value="HATPase_c_2"/>
    <property type="match status" value="1"/>
</dbReference>
<proteinExistence type="predicted"/>
<dbReference type="GeneID" id="73290783"/>
<accession>A0A9E7N6A3</accession>
<dbReference type="PANTHER" id="PTHR35526:SF3">
    <property type="entry name" value="ANTI-SIGMA-F FACTOR RSBW"/>
    <property type="match status" value="1"/>
</dbReference>
<evidence type="ECO:0000313" key="4">
    <source>
        <dbReference type="Proteomes" id="UP001056855"/>
    </source>
</evidence>
<dbReference type="SMART" id="SM00387">
    <property type="entry name" value="HATPase_c"/>
    <property type="match status" value="1"/>
</dbReference>
<keyword evidence="1" id="KW-0723">Serine/threonine-protein kinase</keyword>
<name>A0A9E7N6A3_9EURY</name>
<dbReference type="Proteomes" id="UP001056855">
    <property type="component" value="Chromosome"/>
</dbReference>
<keyword evidence="1" id="KW-0418">Kinase</keyword>
<evidence type="ECO:0000256" key="1">
    <source>
        <dbReference type="ARBA" id="ARBA00022527"/>
    </source>
</evidence>
<reference evidence="3" key="1">
    <citation type="submission" date="2022-06" db="EMBL/GenBank/DDBJ databases">
        <title>Diverse halophilic archaea isolated from saline environments.</title>
        <authorList>
            <person name="Cui H.-L."/>
        </authorList>
    </citation>
    <scope>NUCLEOTIDE SEQUENCE</scope>
    <source>
        <strain evidence="3">WLHS1</strain>
    </source>
</reference>
<dbReference type="AlphaFoldDB" id="A0A9E7N6A3"/>
<dbReference type="CDD" id="cd16934">
    <property type="entry name" value="HATPase_RsbT-like"/>
    <property type="match status" value="1"/>
</dbReference>